<dbReference type="InterPro" id="IPR015358">
    <property type="entry name" value="Tscrpt_reg_MerR_DNA-bd"/>
</dbReference>
<dbReference type="Pfam" id="PF09278">
    <property type="entry name" value="MerR-DNA-bind"/>
    <property type="match status" value="1"/>
</dbReference>
<protein>
    <submittedName>
        <fullName evidence="6">Helix-turn-helix domain-containing protein</fullName>
    </submittedName>
</protein>
<dbReference type="GO" id="GO:0003677">
    <property type="term" value="F:DNA binding"/>
    <property type="evidence" value="ECO:0007669"/>
    <property type="project" value="UniProtKB-KW"/>
</dbReference>
<name>A0AAW9DWL7_ACIAO</name>
<evidence type="ECO:0000259" key="5">
    <source>
        <dbReference type="PROSITE" id="PS50937"/>
    </source>
</evidence>
<dbReference type="RefSeq" id="WP_319615249.1">
    <property type="nucleotide sequence ID" value="NZ_JAWXYB010000018.1"/>
</dbReference>
<evidence type="ECO:0000256" key="4">
    <source>
        <dbReference type="ARBA" id="ARBA00023163"/>
    </source>
</evidence>
<evidence type="ECO:0000256" key="3">
    <source>
        <dbReference type="ARBA" id="ARBA00023125"/>
    </source>
</evidence>
<dbReference type="Pfam" id="PF00376">
    <property type="entry name" value="MerR"/>
    <property type="match status" value="1"/>
</dbReference>
<dbReference type="InterPro" id="IPR000551">
    <property type="entry name" value="MerR-type_HTH_dom"/>
</dbReference>
<dbReference type="AlphaFoldDB" id="A0AAW9DWL7"/>
<accession>A0AAW9DWL7</accession>
<gene>
    <name evidence="6" type="ORF">SIL87_16700</name>
</gene>
<keyword evidence="4" id="KW-0804">Transcription</keyword>
<dbReference type="GO" id="GO:0003700">
    <property type="term" value="F:DNA-binding transcription factor activity"/>
    <property type="evidence" value="ECO:0007669"/>
    <property type="project" value="InterPro"/>
</dbReference>
<feature type="domain" description="HTH merR-type" evidence="5">
    <location>
        <begin position="11"/>
        <end position="80"/>
    </location>
</feature>
<dbReference type="Gene3D" id="1.10.1660.10">
    <property type="match status" value="1"/>
</dbReference>
<keyword evidence="1" id="KW-0678">Repressor</keyword>
<dbReference type="CDD" id="cd04785">
    <property type="entry name" value="HTH_CadR-PbrR-like"/>
    <property type="match status" value="1"/>
</dbReference>
<dbReference type="Proteomes" id="UP001279553">
    <property type="component" value="Unassembled WGS sequence"/>
</dbReference>
<dbReference type="PANTHER" id="PTHR30204:SF69">
    <property type="entry name" value="MERR-FAMILY TRANSCRIPTIONAL REGULATOR"/>
    <property type="match status" value="1"/>
</dbReference>
<keyword evidence="7" id="KW-1185">Reference proteome</keyword>
<dbReference type="PROSITE" id="PS50937">
    <property type="entry name" value="HTH_MERR_2"/>
    <property type="match status" value="1"/>
</dbReference>
<dbReference type="PANTHER" id="PTHR30204">
    <property type="entry name" value="REDOX-CYCLING DRUG-SENSING TRANSCRIPTIONAL ACTIVATOR SOXR"/>
    <property type="match status" value="1"/>
</dbReference>
<keyword evidence="3" id="KW-0238">DNA-binding</keyword>
<dbReference type="EMBL" id="JAWXYB010000018">
    <property type="protein sequence ID" value="MDX5932397.1"/>
    <property type="molecule type" value="Genomic_DNA"/>
</dbReference>
<evidence type="ECO:0000313" key="6">
    <source>
        <dbReference type="EMBL" id="MDX5932397.1"/>
    </source>
</evidence>
<evidence type="ECO:0000313" key="7">
    <source>
        <dbReference type="Proteomes" id="UP001279553"/>
    </source>
</evidence>
<dbReference type="PROSITE" id="PS00552">
    <property type="entry name" value="HTH_MERR_1"/>
    <property type="match status" value="1"/>
</dbReference>
<comment type="caution">
    <text evidence="6">The sequence shown here is derived from an EMBL/GenBank/DDBJ whole genome shotgun (WGS) entry which is preliminary data.</text>
</comment>
<dbReference type="InterPro" id="IPR047057">
    <property type="entry name" value="MerR_fam"/>
</dbReference>
<sequence>MSPNPRPSGSTVPIGLVSRRSGCSIDTIRFYEKTGILPQARRTEAGRRVFDESDIARITFIRRARELGFSLDEVRGLLALAEGTGDSCDQVQSLARHHLDEIATRIADLTTMQTVLDALVAQCAQGTNPTCPLIAALSDDRRHRGA</sequence>
<reference evidence="6 7" key="1">
    <citation type="submission" date="2023-11" db="EMBL/GenBank/DDBJ databases">
        <title>MicrobeMod: A computational toolkit for identifying prokaryotic methylation and restriction-modification with nanopore sequencing.</title>
        <authorList>
            <person name="Crits-Christoph A."/>
            <person name="Kang S.C."/>
            <person name="Lee H."/>
            <person name="Ostrov N."/>
        </authorList>
    </citation>
    <scope>NUCLEOTIDE SEQUENCE [LARGE SCALE GENOMIC DNA]</scope>
    <source>
        <strain evidence="6 7">DSMZ 700</strain>
    </source>
</reference>
<evidence type="ECO:0000256" key="2">
    <source>
        <dbReference type="ARBA" id="ARBA00023015"/>
    </source>
</evidence>
<evidence type="ECO:0000256" key="1">
    <source>
        <dbReference type="ARBA" id="ARBA00022491"/>
    </source>
</evidence>
<dbReference type="SUPFAM" id="SSF46955">
    <property type="entry name" value="Putative DNA-binding domain"/>
    <property type="match status" value="1"/>
</dbReference>
<proteinExistence type="predicted"/>
<dbReference type="InterPro" id="IPR009061">
    <property type="entry name" value="DNA-bd_dom_put_sf"/>
</dbReference>
<keyword evidence="2" id="KW-0805">Transcription regulation</keyword>
<dbReference type="PRINTS" id="PR00040">
    <property type="entry name" value="HTHMERR"/>
</dbReference>
<dbReference type="SMART" id="SM00422">
    <property type="entry name" value="HTH_MERR"/>
    <property type="match status" value="1"/>
</dbReference>
<organism evidence="6 7">
    <name type="scientific">Acidiphilium acidophilum</name>
    <name type="common">Thiobacillus acidophilus</name>
    <dbReference type="NCBI Taxonomy" id="76588"/>
    <lineage>
        <taxon>Bacteria</taxon>
        <taxon>Pseudomonadati</taxon>
        <taxon>Pseudomonadota</taxon>
        <taxon>Alphaproteobacteria</taxon>
        <taxon>Acetobacterales</taxon>
        <taxon>Acidocellaceae</taxon>
        <taxon>Acidiphilium</taxon>
    </lineage>
</organism>